<dbReference type="EMBL" id="CAKOAT010871820">
    <property type="protein sequence ID" value="CAH8390019.1"/>
    <property type="molecule type" value="Genomic_DNA"/>
</dbReference>
<gene>
    <name evidence="1" type="ORF">ERUC_LOCUS42502</name>
</gene>
<keyword evidence="2" id="KW-1185">Reference proteome</keyword>
<accession>A0ABC8M2R6</accession>
<comment type="caution">
    <text evidence="1">The sequence shown here is derived from an EMBL/GenBank/DDBJ whole genome shotgun (WGS) entry which is preliminary data.</text>
</comment>
<dbReference type="AlphaFoldDB" id="A0ABC8M2R6"/>
<sequence length="59" mass="6773">MSTEECENHLKWEKTEKCRQVLEAIAASIEEPTRRRKPQWTKTQVISGVTVSKKAASQD</sequence>
<evidence type="ECO:0000313" key="1">
    <source>
        <dbReference type="EMBL" id="CAH8390019.1"/>
    </source>
</evidence>
<organism evidence="1 2">
    <name type="scientific">Eruca vesicaria subsp. sativa</name>
    <name type="common">Garden rocket</name>
    <name type="synonym">Eruca sativa</name>
    <dbReference type="NCBI Taxonomy" id="29727"/>
    <lineage>
        <taxon>Eukaryota</taxon>
        <taxon>Viridiplantae</taxon>
        <taxon>Streptophyta</taxon>
        <taxon>Embryophyta</taxon>
        <taxon>Tracheophyta</taxon>
        <taxon>Spermatophyta</taxon>
        <taxon>Magnoliopsida</taxon>
        <taxon>eudicotyledons</taxon>
        <taxon>Gunneridae</taxon>
        <taxon>Pentapetalae</taxon>
        <taxon>rosids</taxon>
        <taxon>malvids</taxon>
        <taxon>Brassicales</taxon>
        <taxon>Brassicaceae</taxon>
        <taxon>Brassiceae</taxon>
        <taxon>Eruca</taxon>
    </lineage>
</organism>
<protein>
    <submittedName>
        <fullName evidence="1">Uncharacterized protein</fullName>
    </submittedName>
</protein>
<reference evidence="1 2" key="1">
    <citation type="submission" date="2022-03" db="EMBL/GenBank/DDBJ databases">
        <authorList>
            <person name="Macdonald S."/>
            <person name="Ahmed S."/>
            <person name="Newling K."/>
        </authorList>
    </citation>
    <scope>NUCLEOTIDE SEQUENCE [LARGE SCALE GENOMIC DNA]</scope>
</reference>
<proteinExistence type="predicted"/>
<dbReference type="Proteomes" id="UP001642260">
    <property type="component" value="Unassembled WGS sequence"/>
</dbReference>
<evidence type="ECO:0000313" key="2">
    <source>
        <dbReference type="Proteomes" id="UP001642260"/>
    </source>
</evidence>
<name>A0ABC8M2R6_ERUVS</name>